<protein>
    <submittedName>
        <fullName evidence="3">Uncharacterized protein</fullName>
    </submittedName>
</protein>
<evidence type="ECO:0000313" key="3">
    <source>
        <dbReference type="EMBL" id="BAN01352.1"/>
    </source>
</evidence>
<name>A0A6C7E5B6_ILUCY</name>
<feature type="region of interest" description="Disordered" evidence="1">
    <location>
        <begin position="1"/>
        <end position="128"/>
    </location>
</feature>
<dbReference type="Proteomes" id="UP000011863">
    <property type="component" value="Chromosome"/>
</dbReference>
<evidence type="ECO:0000256" key="2">
    <source>
        <dbReference type="SAM" id="Phobius"/>
    </source>
</evidence>
<organism evidence="3 4">
    <name type="scientific">Ilumatobacter coccineus (strain NBRC 103263 / KCTC 29153 / YM16-304)</name>
    <dbReference type="NCBI Taxonomy" id="1313172"/>
    <lineage>
        <taxon>Bacteria</taxon>
        <taxon>Bacillati</taxon>
        <taxon>Actinomycetota</taxon>
        <taxon>Acidimicrobiia</taxon>
        <taxon>Acidimicrobiales</taxon>
        <taxon>Ilumatobacteraceae</taxon>
        <taxon>Ilumatobacter</taxon>
    </lineage>
</organism>
<keyword evidence="2" id="KW-1133">Transmembrane helix</keyword>
<keyword evidence="2" id="KW-0812">Transmembrane</keyword>
<proteinExistence type="predicted"/>
<gene>
    <name evidence="3" type="ORF">YM304_10380</name>
</gene>
<accession>A0A6C7E5B6</accession>
<feature type="compositionally biased region" description="Polar residues" evidence="1">
    <location>
        <begin position="18"/>
        <end position="42"/>
    </location>
</feature>
<feature type="region of interest" description="Disordered" evidence="1">
    <location>
        <begin position="207"/>
        <end position="234"/>
    </location>
</feature>
<feature type="transmembrane region" description="Helical" evidence="2">
    <location>
        <begin position="130"/>
        <end position="152"/>
    </location>
</feature>
<reference evidence="3 4" key="1">
    <citation type="journal article" date="2013" name="Int. J. Syst. Evol. Microbiol.">
        <title>Ilumatobacter nonamiense sp. nov. and Ilumatobacter coccineum sp. nov., isolated from seashore sand.</title>
        <authorList>
            <person name="Matsumoto A."/>
            <person name="Kasai H."/>
            <person name="Matsuo Y."/>
            <person name="Shizuri Y."/>
            <person name="Ichikawa N."/>
            <person name="Fujita N."/>
            <person name="Omura S."/>
            <person name="Takahashi Y."/>
        </authorList>
    </citation>
    <scope>NUCLEOTIDE SEQUENCE [LARGE SCALE GENOMIC DNA]</scope>
    <source>
        <strain evidence="4">NBRC 103263 / KCTC 29153 / YM16-304</strain>
    </source>
</reference>
<evidence type="ECO:0000313" key="4">
    <source>
        <dbReference type="Proteomes" id="UP000011863"/>
    </source>
</evidence>
<keyword evidence="2" id="KW-0472">Membrane</keyword>
<dbReference type="AlphaFoldDB" id="A0A6C7E5B6"/>
<evidence type="ECO:0000256" key="1">
    <source>
        <dbReference type="SAM" id="MobiDB-lite"/>
    </source>
</evidence>
<feature type="compositionally biased region" description="Low complexity" evidence="1">
    <location>
        <begin position="207"/>
        <end position="229"/>
    </location>
</feature>
<dbReference type="KEGG" id="aym:YM304_10380"/>
<keyword evidence="4" id="KW-1185">Reference proteome</keyword>
<dbReference type="EMBL" id="AP012057">
    <property type="protein sequence ID" value="BAN01352.1"/>
    <property type="molecule type" value="Genomic_DNA"/>
</dbReference>
<sequence>MAISDRAMGRVRPKRGTPMNTTNISNTSMSRSIWQAHAMTNQGDDHDSTGADQPPVPPLASGDDDITLPGGQSDPTLAGPAGSDATLVQPVTPATATGTGAGGGAAIPPSGGEPPMGGGSDDRGSGRPSWLIPAAGGLVAGLVVALGALALFGGDDADAPVATGFTTTIAPETTIEPAAETTIEPAADTTVESVADTVATPETTVAPETTAAPDTTTAPETTVASAPPTTLSPNGIPVATEGFVRILDQEYPILRVCQSNPMAGFSVTSYAYEEVDGFIDYVERYNDEGSQGGGFGGDGYEIEEFGEFGEEGFGMIVFQGDGGFPVSVNPVFDAEPDQCGSVTATDPTNPEFPITHSIVDVCLGTVYTPVQQDDGSFDVAEAYGYKANTAEYGTFTALPLANGEMFAVDYTAPNSSFGGYDDAATSVTGSDRMVISANVVGNDGGAYAGQSRQLEVTILDGEVRLCPEV</sequence>